<dbReference type="PANTHER" id="PTHR34990">
    <property type="entry name" value="UDP-2,3-DIACYLGLUCOSAMINE HYDROLASE-RELATED"/>
    <property type="match status" value="1"/>
</dbReference>
<dbReference type="Gene3D" id="3.60.21.10">
    <property type="match status" value="1"/>
</dbReference>
<dbReference type="GO" id="GO:0008758">
    <property type="term" value="F:UDP-2,3-diacylglucosamine hydrolase activity"/>
    <property type="evidence" value="ECO:0007669"/>
    <property type="project" value="TreeGrafter"/>
</dbReference>
<evidence type="ECO:0000313" key="8">
    <source>
        <dbReference type="Proteomes" id="UP000229740"/>
    </source>
</evidence>
<dbReference type="PANTHER" id="PTHR34990:SF2">
    <property type="entry name" value="BLL8164 PROTEIN"/>
    <property type="match status" value="1"/>
</dbReference>
<dbReference type="AlphaFoldDB" id="A0A2G6E3C1"/>
<evidence type="ECO:0000313" key="7">
    <source>
        <dbReference type="EMBL" id="PID56248.1"/>
    </source>
</evidence>
<evidence type="ECO:0000256" key="3">
    <source>
        <dbReference type="ARBA" id="ARBA00022723"/>
    </source>
</evidence>
<feature type="domain" description="Calcineurin-like phosphoesterase" evidence="6">
    <location>
        <begin position="11"/>
        <end position="171"/>
    </location>
</feature>
<proteinExistence type="predicted"/>
<name>A0A2G6E3C1_9BACT</name>
<dbReference type="SUPFAM" id="SSF56300">
    <property type="entry name" value="Metallo-dependent phosphatases"/>
    <property type="match status" value="1"/>
</dbReference>
<organism evidence="7 8">
    <name type="scientific">candidate division KSB3 bacterium</name>
    <dbReference type="NCBI Taxonomy" id="2044937"/>
    <lineage>
        <taxon>Bacteria</taxon>
        <taxon>candidate division KSB3</taxon>
    </lineage>
</organism>
<dbReference type="GO" id="GO:0009245">
    <property type="term" value="P:lipid A biosynthetic process"/>
    <property type="evidence" value="ECO:0007669"/>
    <property type="project" value="TreeGrafter"/>
</dbReference>
<keyword evidence="1" id="KW-1003">Cell membrane</keyword>
<dbReference type="InterPro" id="IPR043461">
    <property type="entry name" value="LpxH-like"/>
</dbReference>
<keyword evidence="2" id="KW-0997">Cell inner membrane</keyword>
<evidence type="ECO:0000256" key="1">
    <source>
        <dbReference type="ARBA" id="ARBA00022475"/>
    </source>
</evidence>
<dbReference type="InterPro" id="IPR004843">
    <property type="entry name" value="Calcineurin-like_PHP"/>
</dbReference>
<protein>
    <recommendedName>
        <fullName evidence="6">Calcineurin-like phosphoesterase domain-containing protein</fullName>
    </recommendedName>
</protein>
<evidence type="ECO:0000259" key="6">
    <source>
        <dbReference type="Pfam" id="PF00149"/>
    </source>
</evidence>
<comment type="caution">
    <text evidence="7">The sequence shown here is derived from an EMBL/GenBank/DDBJ whole genome shotgun (WGS) entry which is preliminary data.</text>
</comment>
<accession>A0A2G6E3C1</accession>
<evidence type="ECO:0000256" key="4">
    <source>
        <dbReference type="ARBA" id="ARBA00023136"/>
    </source>
</evidence>
<reference evidence="7 8" key="1">
    <citation type="submission" date="2017-10" db="EMBL/GenBank/DDBJ databases">
        <title>Novel microbial diversity and functional potential in the marine mammal oral microbiome.</title>
        <authorList>
            <person name="Dudek N.K."/>
            <person name="Sun C.L."/>
            <person name="Burstein D."/>
            <person name="Kantor R.S."/>
            <person name="Aliaga Goltsman D.S."/>
            <person name="Bik E.M."/>
            <person name="Thomas B.C."/>
            <person name="Banfield J.F."/>
            <person name="Relman D.A."/>
        </authorList>
    </citation>
    <scope>NUCLEOTIDE SEQUENCE [LARGE SCALE GENOMIC DNA]</scope>
    <source>
        <strain evidence="7">DOLZORAL124_49_17</strain>
    </source>
</reference>
<dbReference type="EMBL" id="PDPS01000036">
    <property type="protein sequence ID" value="PID56248.1"/>
    <property type="molecule type" value="Genomic_DNA"/>
</dbReference>
<gene>
    <name evidence="7" type="ORF">CSB45_12000</name>
</gene>
<keyword evidence="4" id="KW-0472">Membrane</keyword>
<dbReference type="Proteomes" id="UP000229740">
    <property type="component" value="Unassembled WGS sequence"/>
</dbReference>
<dbReference type="InterPro" id="IPR029052">
    <property type="entry name" value="Metallo-depent_PP-like"/>
</dbReference>
<evidence type="ECO:0000256" key="5">
    <source>
        <dbReference type="ARBA" id="ARBA00023211"/>
    </source>
</evidence>
<keyword evidence="5" id="KW-0464">Manganese</keyword>
<keyword evidence="3" id="KW-0479">Metal-binding</keyword>
<evidence type="ECO:0000256" key="2">
    <source>
        <dbReference type="ARBA" id="ARBA00022519"/>
    </source>
</evidence>
<dbReference type="GO" id="GO:0046872">
    <property type="term" value="F:metal ion binding"/>
    <property type="evidence" value="ECO:0007669"/>
    <property type="project" value="UniProtKB-KW"/>
</dbReference>
<dbReference type="GO" id="GO:0016020">
    <property type="term" value="C:membrane"/>
    <property type="evidence" value="ECO:0007669"/>
    <property type="project" value="GOC"/>
</dbReference>
<dbReference type="Pfam" id="PF00149">
    <property type="entry name" value="Metallophos"/>
    <property type="match status" value="1"/>
</dbReference>
<sequence length="443" mass="51318">MSIVSVKPRFIISDLHLGEGLHSRHEDFDQEATEDFVQFLKELSSLGGARLIINGDLIDFPQIHLESKSAPPQKFLGTTESESTLRLQKAIAGHPEVFTALETFLDGHDNELVLIPGNHDIDFAWNRVLNTFTQRIGATHRNFKFGLVYKEGGLFVIHGHQYSDDNQIETPINFTFNRLNSCWGTYFVEHFFNSLEERYPLLDNARPMWKAALSALLCDDILVTGEFAAELLIFLKNFRIPLKDYVRTFIMGWQPKTRSLRHRDVESLTHDFKIHAVRERIQELCGNPDFKREFDKVFQDLSEMQWEQLFSRYNGSDYELQDFLQNIESRPQSRGFFHRTDNYQEASKLIARHHQDVRAVIMGHTHEGMDAERFTASNGTGEFSYFNSGTWTKSCDIPWWKLPSFESLVDPSEYTQNSSVLRCTGEDEKLDVSYFGTWKEAMS</sequence>